<reference evidence="1" key="1">
    <citation type="journal article" date="2022" name="bioRxiv">
        <title>Sequencing and chromosome-scale assembly of the giantPleurodeles waltlgenome.</title>
        <authorList>
            <person name="Brown T."/>
            <person name="Elewa A."/>
            <person name="Iarovenko S."/>
            <person name="Subramanian E."/>
            <person name="Araus A.J."/>
            <person name="Petzold A."/>
            <person name="Susuki M."/>
            <person name="Suzuki K.-i.T."/>
            <person name="Hayashi T."/>
            <person name="Toyoda A."/>
            <person name="Oliveira C."/>
            <person name="Osipova E."/>
            <person name="Leigh N.D."/>
            <person name="Simon A."/>
            <person name="Yun M.H."/>
        </authorList>
    </citation>
    <scope>NUCLEOTIDE SEQUENCE</scope>
    <source>
        <strain evidence="1">20211129_DDA</strain>
        <tissue evidence="1">Liver</tissue>
    </source>
</reference>
<name>A0AAV7MSV9_PLEWA</name>
<dbReference type="AlphaFoldDB" id="A0AAV7MSV9"/>
<comment type="caution">
    <text evidence="1">The sequence shown here is derived from an EMBL/GenBank/DDBJ whole genome shotgun (WGS) entry which is preliminary data.</text>
</comment>
<gene>
    <name evidence="1" type="ORF">NDU88_004228</name>
</gene>
<proteinExistence type="predicted"/>
<dbReference type="EMBL" id="JANPWB010000013">
    <property type="protein sequence ID" value="KAJ1106830.1"/>
    <property type="molecule type" value="Genomic_DNA"/>
</dbReference>
<evidence type="ECO:0000313" key="2">
    <source>
        <dbReference type="Proteomes" id="UP001066276"/>
    </source>
</evidence>
<dbReference type="Proteomes" id="UP001066276">
    <property type="component" value="Chromosome 9"/>
</dbReference>
<evidence type="ECO:0000313" key="1">
    <source>
        <dbReference type="EMBL" id="KAJ1106830.1"/>
    </source>
</evidence>
<protein>
    <submittedName>
        <fullName evidence="1">Uncharacterized protein</fullName>
    </submittedName>
</protein>
<keyword evidence="2" id="KW-1185">Reference proteome</keyword>
<organism evidence="1 2">
    <name type="scientific">Pleurodeles waltl</name>
    <name type="common">Iberian ribbed newt</name>
    <dbReference type="NCBI Taxonomy" id="8319"/>
    <lineage>
        <taxon>Eukaryota</taxon>
        <taxon>Metazoa</taxon>
        <taxon>Chordata</taxon>
        <taxon>Craniata</taxon>
        <taxon>Vertebrata</taxon>
        <taxon>Euteleostomi</taxon>
        <taxon>Amphibia</taxon>
        <taxon>Batrachia</taxon>
        <taxon>Caudata</taxon>
        <taxon>Salamandroidea</taxon>
        <taxon>Salamandridae</taxon>
        <taxon>Pleurodelinae</taxon>
        <taxon>Pleurodeles</taxon>
    </lineage>
</organism>
<accession>A0AAV7MSV9</accession>
<sequence length="179" mass="19995">MFDPTLIHHPNSTEWSPCEHVATYVTSKLRQPLDKLSRSRLRSEWPRPALPSNITATPSIDPNMLLFFTKFGKDPKKRVESLDHCQDKLLDLYGPLTSILDLAEEARIEGTNVDPVVLSNCAQRAICLLGNANSAMAQKRRKRLLLKIDPKLSNLASKEAGQEANGLLFGDSFIKDLSN</sequence>